<dbReference type="InterPro" id="IPR036505">
    <property type="entry name" value="Amidase/PGRP_sf"/>
</dbReference>
<comment type="caution">
    <text evidence="2">The sequence shown here is derived from an EMBL/GenBank/DDBJ whole genome shotgun (WGS) entry which is preliminary data.</text>
</comment>
<reference evidence="2" key="2">
    <citation type="journal article" date="2021" name="PeerJ">
        <title>Extensive microbial diversity within the chicken gut microbiome revealed by metagenomics and culture.</title>
        <authorList>
            <person name="Gilroy R."/>
            <person name="Ravi A."/>
            <person name="Getino M."/>
            <person name="Pursley I."/>
            <person name="Horton D.L."/>
            <person name="Alikhan N.F."/>
            <person name="Baker D."/>
            <person name="Gharbi K."/>
            <person name="Hall N."/>
            <person name="Watson M."/>
            <person name="Adriaenssens E.M."/>
            <person name="Foster-Nyarko E."/>
            <person name="Jarju S."/>
            <person name="Secka A."/>
            <person name="Antonio M."/>
            <person name="Oren A."/>
            <person name="Chaudhuri R.R."/>
            <person name="La Ragione R."/>
            <person name="Hildebrand F."/>
            <person name="Pallen M.J."/>
        </authorList>
    </citation>
    <scope>NUCLEOTIDE SEQUENCE</scope>
    <source>
        <strain evidence="2">CHK178-757</strain>
    </source>
</reference>
<name>A0A9D1F2F4_9FIRM</name>
<dbReference type="InterPro" id="IPR002502">
    <property type="entry name" value="Amidase_domain"/>
</dbReference>
<protein>
    <submittedName>
        <fullName evidence="2">N-acetylmuramoyl-L-alanine amidase</fullName>
    </submittedName>
</protein>
<reference evidence="2" key="1">
    <citation type="submission" date="2020-10" db="EMBL/GenBank/DDBJ databases">
        <authorList>
            <person name="Gilroy R."/>
        </authorList>
    </citation>
    <scope>NUCLEOTIDE SEQUENCE</scope>
    <source>
        <strain evidence="2">CHK178-757</strain>
    </source>
</reference>
<gene>
    <name evidence="2" type="ORF">IAB46_01235</name>
</gene>
<organism evidence="2 3">
    <name type="scientific">Candidatus Scybalocola faecigallinarum</name>
    <dbReference type="NCBI Taxonomy" id="2840941"/>
    <lineage>
        <taxon>Bacteria</taxon>
        <taxon>Bacillati</taxon>
        <taxon>Bacillota</taxon>
        <taxon>Clostridia</taxon>
        <taxon>Lachnospirales</taxon>
        <taxon>Lachnospiraceae</taxon>
        <taxon>Lachnospiraceae incertae sedis</taxon>
        <taxon>Candidatus Scybalocola (ex Gilroy et al. 2021)</taxon>
    </lineage>
</organism>
<evidence type="ECO:0000313" key="3">
    <source>
        <dbReference type="Proteomes" id="UP000823927"/>
    </source>
</evidence>
<evidence type="ECO:0000313" key="2">
    <source>
        <dbReference type="EMBL" id="HIS46181.1"/>
    </source>
</evidence>
<evidence type="ECO:0000259" key="1">
    <source>
        <dbReference type="Pfam" id="PF01510"/>
    </source>
</evidence>
<sequence>MEIRTNYMTKNGLYDPNKIINVQGIILHSVGCAVDKAETWWDRWNKASYKSALVHGFIDAEKTVIAVPCMEQKGKAQKAYHVANDSTHNKYLGFEMCEYGGIKYTSGANWDKSNKAQVIAYAHKTYKNAVELFARLCDFHGLDPEKDGVILSHHEAHLRGMASGHADVEHIWNYADLSMAQFRKDVKAAMGGAAPTLPGVQMYRVRKSWSDVSSQIGAFENLDYAKALADKNKGFTVYDSNGRAVYANGTAVGKPQLKEDGSWGRNTTLRLQEIFNTTRDGVVSNQWAMYKARNPGLYDGWEWHSVPNGQGSELITAMQQWAGMAASDCDGEIGPATIKAIQRKMGTTQDGKFSYPSGCIKALQRWANAQA</sequence>
<dbReference type="GO" id="GO:0009253">
    <property type="term" value="P:peptidoglycan catabolic process"/>
    <property type="evidence" value="ECO:0007669"/>
    <property type="project" value="InterPro"/>
</dbReference>
<dbReference type="Proteomes" id="UP000823927">
    <property type="component" value="Unassembled WGS sequence"/>
</dbReference>
<dbReference type="Pfam" id="PF01510">
    <property type="entry name" value="Amidase_2"/>
    <property type="match status" value="1"/>
</dbReference>
<proteinExistence type="predicted"/>
<accession>A0A9D1F2F4</accession>
<dbReference type="GO" id="GO:0008745">
    <property type="term" value="F:N-acetylmuramoyl-L-alanine amidase activity"/>
    <property type="evidence" value="ECO:0007669"/>
    <property type="project" value="InterPro"/>
</dbReference>
<dbReference type="Gene3D" id="3.40.80.10">
    <property type="entry name" value="Peptidoglycan recognition protein-like"/>
    <property type="match status" value="1"/>
</dbReference>
<dbReference type="AlphaFoldDB" id="A0A9D1F2F4"/>
<feature type="domain" description="N-acetylmuramoyl-L-alanine amidase" evidence="1">
    <location>
        <begin position="21"/>
        <end position="155"/>
    </location>
</feature>
<dbReference type="SUPFAM" id="SSF55846">
    <property type="entry name" value="N-acetylmuramoyl-L-alanine amidase-like"/>
    <property type="match status" value="1"/>
</dbReference>
<dbReference type="EMBL" id="DVIT01000005">
    <property type="protein sequence ID" value="HIS46181.1"/>
    <property type="molecule type" value="Genomic_DNA"/>
</dbReference>